<dbReference type="SUPFAM" id="SSF48179">
    <property type="entry name" value="6-phosphogluconate dehydrogenase C-terminal domain-like"/>
    <property type="match status" value="1"/>
</dbReference>
<feature type="domain" description="Ketopantoate reductase N-terminal" evidence="5">
    <location>
        <begin position="81"/>
        <end position="199"/>
    </location>
</feature>
<protein>
    <submittedName>
        <fullName evidence="7">6-phosphogluconate dehydrogenase C-terminal domain-like protein</fullName>
    </submittedName>
</protein>
<dbReference type="InterPro" id="IPR036291">
    <property type="entry name" value="NAD(P)-bd_dom_sf"/>
</dbReference>
<dbReference type="InterPro" id="IPR013752">
    <property type="entry name" value="KPA_reductase"/>
</dbReference>
<keyword evidence="3" id="KW-0560">Oxidoreductase</keyword>
<evidence type="ECO:0000313" key="7">
    <source>
        <dbReference type="EMBL" id="KZV93848.1"/>
    </source>
</evidence>
<evidence type="ECO:0000256" key="3">
    <source>
        <dbReference type="ARBA" id="ARBA00023002"/>
    </source>
</evidence>
<keyword evidence="2" id="KW-0521">NADP</keyword>
<dbReference type="GO" id="GO:0005739">
    <property type="term" value="C:mitochondrion"/>
    <property type="evidence" value="ECO:0007669"/>
    <property type="project" value="TreeGrafter"/>
</dbReference>
<evidence type="ECO:0000259" key="6">
    <source>
        <dbReference type="Pfam" id="PF08546"/>
    </source>
</evidence>
<evidence type="ECO:0000313" key="8">
    <source>
        <dbReference type="Proteomes" id="UP000077266"/>
    </source>
</evidence>
<keyword evidence="8" id="KW-1185">Reference proteome</keyword>
<sequence length="427" mass="47154">MHIHVLGAAPVGHLLAFHLRRHAQHNVSLFLSQTQLADPTRPVPAKARLTVESDDALHTEGGFACEPWDPAVNALQAVVFDESGLVRLSKGRDRLAQARAALSTASPPEEEPIKSLIVTTKPSSVVPALKHLRKRIDASSTLVLLQDGMGIYESLVRNVFRVPSQRPHFILGNSSHAVWKRDAFHVVHHRIGGLKFGIVPDPLGRNFELSQDTSVPYDQRTLRLDDIYAGSGDDARYRSLRDTVAALLETTTMHTRWLPMAAMQRRLLRQCVVHSCVQPLAALNGCRVGALPAMYAAQRLINSVCREASAIFAAQNHAENPDVAMGFPSASGLNARLLYDEVMRYCQRAAGARPQMAAHFDGRVLTDIDYLNGYLQDLGKKFSVPTPTISVLYQMVKLRHGLLQRDRRQRSQEPSAAPYLGQDGSEP</sequence>
<dbReference type="InterPro" id="IPR050838">
    <property type="entry name" value="Ketopantoate_reductase"/>
</dbReference>
<comment type="similarity">
    <text evidence="1">Belongs to the ketopantoate reductase family.</text>
</comment>
<dbReference type="Pfam" id="PF08546">
    <property type="entry name" value="ApbA_C"/>
    <property type="match status" value="1"/>
</dbReference>
<dbReference type="OrthoDB" id="73846at2759"/>
<dbReference type="InterPro" id="IPR008927">
    <property type="entry name" value="6-PGluconate_DH-like_C_sf"/>
</dbReference>
<evidence type="ECO:0000256" key="2">
    <source>
        <dbReference type="ARBA" id="ARBA00022857"/>
    </source>
</evidence>
<organism evidence="7 8">
    <name type="scientific">Exidia glandulosa HHB12029</name>
    <dbReference type="NCBI Taxonomy" id="1314781"/>
    <lineage>
        <taxon>Eukaryota</taxon>
        <taxon>Fungi</taxon>
        <taxon>Dikarya</taxon>
        <taxon>Basidiomycota</taxon>
        <taxon>Agaricomycotina</taxon>
        <taxon>Agaricomycetes</taxon>
        <taxon>Auriculariales</taxon>
        <taxon>Exidiaceae</taxon>
        <taxon>Exidia</taxon>
    </lineage>
</organism>
<accession>A0A165ITB5</accession>
<dbReference type="EMBL" id="KV425983">
    <property type="protein sequence ID" value="KZV93848.1"/>
    <property type="molecule type" value="Genomic_DNA"/>
</dbReference>
<dbReference type="STRING" id="1314781.A0A165ITB5"/>
<dbReference type="InterPro" id="IPR013332">
    <property type="entry name" value="KPR_N"/>
</dbReference>
<dbReference type="Pfam" id="PF02558">
    <property type="entry name" value="ApbA"/>
    <property type="match status" value="1"/>
</dbReference>
<dbReference type="SUPFAM" id="SSF51735">
    <property type="entry name" value="NAD(P)-binding Rossmann-fold domains"/>
    <property type="match status" value="1"/>
</dbReference>
<dbReference type="Proteomes" id="UP000077266">
    <property type="component" value="Unassembled WGS sequence"/>
</dbReference>
<dbReference type="InterPro" id="IPR013328">
    <property type="entry name" value="6PGD_dom2"/>
</dbReference>
<dbReference type="InParanoid" id="A0A165ITB5"/>
<proteinExistence type="inferred from homology"/>
<dbReference type="PANTHER" id="PTHR43765">
    <property type="entry name" value="2-DEHYDROPANTOATE 2-REDUCTASE-RELATED"/>
    <property type="match status" value="1"/>
</dbReference>
<feature type="region of interest" description="Disordered" evidence="4">
    <location>
        <begin position="404"/>
        <end position="427"/>
    </location>
</feature>
<evidence type="ECO:0000256" key="4">
    <source>
        <dbReference type="SAM" id="MobiDB-lite"/>
    </source>
</evidence>
<name>A0A165ITB5_EXIGL</name>
<reference evidence="7 8" key="1">
    <citation type="journal article" date="2016" name="Mol. Biol. Evol.">
        <title>Comparative Genomics of Early-Diverging Mushroom-Forming Fungi Provides Insights into the Origins of Lignocellulose Decay Capabilities.</title>
        <authorList>
            <person name="Nagy L.G."/>
            <person name="Riley R."/>
            <person name="Tritt A."/>
            <person name="Adam C."/>
            <person name="Daum C."/>
            <person name="Floudas D."/>
            <person name="Sun H."/>
            <person name="Yadav J.S."/>
            <person name="Pangilinan J."/>
            <person name="Larsson K.H."/>
            <person name="Matsuura K."/>
            <person name="Barry K."/>
            <person name="Labutti K."/>
            <person name="Kuo R."/>
            <person name="Ohm R.A."/>
            <person name="Bhattacharya S.S."/>
            <person name="Shirouzu T."/>
            <person name="Yoshinaga Y."/>
            <person name="Martin F.M."/>
            <person name="Grigoriev I.V."/>
            <person name="Hibbett D.S."/>
        </authorList>
    </citation>
    <scope>NUCLEOTIDE SEQUENCE [LARGE SCALE GENOMIC DNA]</scope>
    <source>
        <strain evidence="7 8">HHB12029</strain>
    </source>
</reference>
<dbReference type="Gene3D" id="3.40.50.720">
    <property type="entry name" value="NAD(P)-binding Rossmann-like Domain"/>
    <property type="match status" value="1"/>
</dbReference>
<dbReference type="GO" id="GO:0050661">
    <property type="term" value="F:NADP binding"/>
    <property type="evidence" value="ECO:0007669"/>
    <property type="project" value="TreeGrafter"/>
</dbReference>
<gene>
    <name evidence="7" type="ORF">EXIGLDRAFT_673659</name>
</gene>
<feature type="domain" description="Ketopantoate reductase C-terminal" evidence="6">
    <location>
        <begin position="263"/>
        <end position="398"/>
    </location>
</feature>
<dbReference type="GO" id="GO:0008677">
    <property type="term" value="F:2-dehydropantoate 2-reductase activity"/>
    <property type="evidence" value="ECO:0007669"/>
    <property type="project" value="TreeGrafter"/>
</dbReference>
<dbReference type="AlphaFoldDB" id="A0A165ITB5"/>
<dbReference type="PANTHER" id="PTHR43765:SF2">
    <property type="entry name" value="2-DEHYDROPANTOATE 2-REDUCTASE"/>
    <property type="match status" value="1"/>
</dbReference>
<evidence type="ECO:0000259" key="5">
    <source>
        <dbReference type="Pfam" id="PF02558"/>
    </source>
</evidence>
<dbReference type="Gene3D" id="1.10.1040.10">
    <property type="entry name" value="N-(1-d-carboxylethyl)-l-norvaline Dehydrogenase, domain 2"/>
    <property type="match status" value="1"/>
</dbReference>
<evidence type="ECO:0000256" key="1">
    <source>
        <dbReference type="ARBA" id="ARBA00007870"/>
    </source>
</evidence>